<protein>
    <recommendedName>
        <fullName evidence="1">DUF6924 domain-containing protein</fullName>
    </recommendedName>
</protein>
<accession>F8A646</accession>
<gene>
    <name evidence="2" type="ordered locus">Celgi_0539</name>
</gene>
<dbReference type="HOGENOM" id="CLU_118462_0_0_11"/>
<dbReference type="eggNOG" id="ENOG50334FF">
    <property type="taxonomic scope" value="Bacteria"/>
</dbReference>
<organism evidence="2 3">
    <name type="scientific">Cellulomonas gilvus (strain ATCC 13127 / NRRL B-14078)</name>
    <name type="common">Cellvibrio gilvus</name>
    <dbReference type="NCBI Taxonomy" id="593907"/>
    <lineage>
        <taxon>Bacteria</taxon>
        <taxon>Bacillati</taxon>
        <taxon>Actinomycetota</taxon>
        <taxon>Actinomycetes</taxon>
        <taxon>Micrococcales</taxon>
        <taxon>Cellulomonadaceae</taxon>
        <taxon>Cellulomonas</taxon>
    </lineage>
</organism>
<dbReference type="EMBL" id="CP002665">
    <property type="protein sequence ID" value="AEI11061.1"/>
    <property type="molecule type" value="Genomic_DNA"/>
</dbReference>
<dbReference type="InterPro" id="IPR053832">
    <property type="entry name" value="DUF6924"/>
</dbReference>
<dbReference type="RefSeq" id="WP_013882584.1">
    <property type="nucleotide sequence ID" value="NC_015671.1"/>
</dbReference>
<dbReference type="AlphaFoldDB" id="F8A646"/>
<evidence type="ECO:0000259" key="1">
    <source>
        <dbReference type="Pfam" id="PF21962"/>
    </source>
</evidence>
<dbReference type="OrthoDB" id="7854965at2"/>
<name>F8A646_CELGA</name>
<evidence type="ECO:0000313" key="3">
    <source>
        <dbReference type="Proteomes" id="UP000000485"/>
    </source>
</evidence>
<dbReference type="Proteomes" id="UP000000485">
    <property type="component" value="Chromosome"/>
</dbReference>
<feature type="domain" description="DUF6924" evidence="1">
    <location>
        <begin position="11"/>
        <end position="141"/>
    </location>
</feature>
<evidence type="ECO:0000313" key="2">
    <source>
        <dbReference type="EMBL" id="AEI11061.1"/>
    </source>
</evidence>
<dbReference type="KEGG" id="cga:Celgi_0539"/>
<reference evidence="3" key="1">
    <citation type="submission" date="2011-04" db="EMBL/GenBank/DDBJ databases">
        <title>Complete sequence of Cellvibrio gilvus ATCC 13127.</title>
        <authorList>
            <person name="Lucas S."/>
            <person name="Han J."/>
            <person name="Lapidus A."/>
            <person name="Cheng J.-F."/>
            <person name="Goodwin L."/>
            <person name="Pitluck S."/>
            <person name="Peters L."/>
            <person name="Munk A."/>
            <person name="Detter J.C."/>
            <person name="Han C."/>
            <person name="Tapia R."/>
            <person name="Land M."/>
            <person name="Hauser L."/>
            <person name="Kyrpides N."/>
            <person name="Ivanova N."/>
            <person name="Ovchinnikova G."/>
            <person name="Pagani I."/>
            <person name="Mead D."/>
            <person name="Brumm P."/>
            <person name="Woyke T."/>
        </authorList>
    </citation>
    <scope>NUCLEOTIDE SEQUENCE [LARGE SCALE GENOMIC DNA]</scope>
    <source>
        <strain evidence="3">ATCC 13127 / NRRL B-14078</strain>
    </source>
</reference>
<keyword evidence="3" id="KW-1185">Reference proteome</keyword>
<sequence length="148" mass="16114">MRLSQPPEAATLLLRTDYSDDAAWRTAVAAATAVYENLGYTGFGAALHPVESPELDGLSPADLVQLPRDGYVTLLAVADAQTMRDHTVVLIDLNEYNEQVGRTFRVVPVQLESILANLDLANMDFFTFADSADPDGVFRGFRSPDPTP</sequence>
<proteinExistence type="predicted"/>
<dbReference type="Pfam" id="PF21962">
    <property type="entry name" value="DUF6924"/>
    <property type="match status" value="1"/>
</dbReference>